<keyword evidence="4" id="KW-0732">Signal</keyword>
<evidence type="ECO:0000256" key="3">
    <source>
        <dbReference type="ARBA" id="ARBA00022448"/>
    </source>
</evidence>
<name>A0A6I4YM75_9DEIO</name>
<comment type="similarity">
    <text evidence="2">Belongs to the bacterial solute-binding protein 8 family.</text>
</comment>
<reference evidence="6 7" key="1">
    <citation type="submission" date="2019-11" db="EMBL/GenBank/DDBJ databases">
        <title>Genome sequence of Deinococcus xianganensis Y35, AI-2 producing algicidal bacterium, isolated from lake water.</title>
        <authorList>
            <person name="Li Y."/>
        </authorList>
    </citation>
    <scope>NUCLEOTIDE SEQUENCE [LARGE SCALE GENOMIC DNA]</scope>
    <source>
        <strain evidence="6 7">Y35</strain>
    </source>
</reference>
<dbReference type="PANTHER" id="PTHR30532">
    <property type="entry name" value="IRON III DICITRATE-BINDING PERIPLASMIC PROTEIN"/>
    <property type="match status" value="1"/>
</dbReference>
<dbReference type="CDD" id="cd01146">
    <property type="entry name" value="FhuD"/>
    <property type="match status" value="1"/>
</dbReference>
<evidence type="ECO:0000313" key="7">
    <source>
        <dbReference type="Proteomes" id="UP000430519"/>
    </source>
</evidence>
<sequence length="361" mass="39091">MPCLPCRNSRRSGPLPGGRVTGATGDIALRVLIFHYHSSRVGPVTLRRPTTLLITTLLTGLLATASAAPITLRHAAGTTTLPAPATRVVALGPHALDLLLSLGIQPVGYGEAAQLNLRQYGSPIRQIRYLGSRVTGAPTYVGDRFKPNLEVLASLRPDLIVGEHFAQDTYPALNAIAPTLLFHGTHSGDWQKTLPVLAHAVNRPERAAQVIRQRAAATDRARQTLPAWLRGRRALIVWNAGGATRDLYTVLGPTDWTGGYFQNLGLTLDLPGRQDPSLGEGYLKLSSEGLSATRADAIFVIASGKNTAAQARRDWQANPFAQRLPASRAGHVYFLDIHLFGRLRGPIAEDLMTRELTRTLR</sequence>
<dbReference type="Proteomes" id="UP000430519">
    <property type="component" value="Unassembled WGS sequence"/>
</dbReference>
<evidence type="ECO:0000256" key="4">
    <source>
        <dbReference type="ARBA" id="ARBA00022729"/>
    </source>
</evidence>
<dbReference type="GO" id="GO:1901678">
    <property type="term" value="P:iron coordination entity transport"/>
    <property type="evidence" value="ECO:0007669"/>
    <property type="project" value="UniProtKB-ARBA"/>
</dbReference>
<evidence type="ECO:0000256" key="2">
    <source>
        <dbReference type="ARBA" id="ARBA00008814"/>
    </source>
</evidence>
<protein>
    <submittedName>
        <fullName evidence="6">ABC transporter substrate-binding protein</fullName>
    </submittedName>
</protein>
<keyword evidence="7" id="KW-1185">Reference proteome</keyword>
<accession>A0A6I4YM75</accession>
<organism evidence="6 7">
    <name type="scientific">Deinococcus xianganensis</name>
    <dbReference type="NCBI Taxonomy" id="1507289"/>
    <lineage>
        <taxon>Bacteria</taxon>
        <taxon>Thermotogati</taxon>
        <taxon>Deinococcota</taxon>
        <taxon>Deinococci</taxon>
        <taxon>Deinococcales</taxon>
        <taxon>Deinococcaceae</taxon>
        <taxon>Deinococcus</taxon>
    </lineage>
</organism>
<dbReference type="InterPro" id="IPR051313">
    <property type="entry name" value="Bact_iron-sidero_bind"/>
</dbReference>
<feature type="domain" description="Fe/B12 periplasmic-binding" evidence="5">
    <location>
        <begin position="87"/>
        <end position="361"/>
    </location>
</feature>
<dbReference type="Pfam" id="PF01497">
    <property type="entry name" value="Peripla_BP_2"/>
    <property type="match status" value="1"/>
</dbReference>
<dbReference type="AlphaFoldDB" id="A0A6I4YM75"/>
<comment type="subcellular location">
    <subcellularLocation>
        <location evidence="1">Cell envelope</location>
    </subcellularLocation>
</comment>
<keyword evidence="3" id="KW-0813">Transport</keyword>
<evidence type="ECO:0000256" key="1">
    <source>
        <dbReference type="ARBA" id="ARBA00004196"/>
    </source>
</evidence>
<comment type="caution">
    <text evidence="6">The sequence shown here is derived from an EMBL/GenBank/DDBJ whole genome shotgun (WGS) entry which is preliminary data.</text>
</comment>
<proteinExistence type="inferred from homology"/>
<gene>
    <name evidence="6" type="ORF">GLX28_18540</name>
</gene>
<dbReference type="SUPFAM" id="SSF53807">
    <property type="entry name" value="Helical backbone' metal receptor"/>
    <property type="match status" value="1"/>
</dbReference>
<dbReference type="PANTHER" id="PTHR30532:SF24">
    <property type="entry name" value="FERRIC ENTEROBACTIN-BINDING PERIPLASMIC PROTEIN FEPB"/>
    <property type="match status" value="1"/>
</dbReference>
<dbReference type="GO" id="GO:0030288">
    <property type="term" value="C:outer membrane-bounded periplasmic space"/>
    <property type="evidence" value="ECO:0007669"/>
    <property type="project" value="TreeGrafter"/>
</dbReference>
<dbReference type="Gene3D" id="3.40.50.1980">
    <property type="entry name" value="Nitrogenase molybdenum iron protein domain"/>
    <property type="match status" value="2"/>
</dbReference>
<dbReference type="PROSITE" id="PS50983">
    <property type="entry name" value="FE_B12_PBP"/>
    <property type="match status" value="1"/>
</dbReference>
<evidence type="ECO:0000259" key="5">
    <source>
        <dbReference type="PROSITE" id="PS50983"/>
    </source>
</evidence>
<evidence type="ECO:0000313" key="6">
    <source>
        <dbReference type="EMBL" id="MXV21620.1"/>
    </source>
</evidence>
<dbReference type="EMBL" id="WVHK01000112">
    <property type="protein sequence ID" value="MXV21620.1"/>
    <property type="molecule type" value="Genomic_DNA"/>
</dbReference>
<dbReference type="InterPro" id="IPR002491">
    <property type="entry name" value="ABC_transptr_periplasmic_BD"/>
</dbReference>